<keyword evidence="5" id="KW-0378">Hydrolase</keyword>
<dbReference type="GO" id="GO:0016779">
    <property type="term" value="F:nucleotidyltransferase activity"/>
    <property type="evidence" value="ECO:0007669"/>
    <property type="project" value="UniProtKB-KW"/>
</dbReference>
<dbReference type="GO" id="GO:0006508">
    <property type="term" value="P:proteolysis"/>
    <property type="evidence" value="ECO:0007669"/>
    <property type="project" value="InterPro"/>
</dbReference>
<evidence type="ECO:0000259" key="7">
    <source>
        <dbReference type="PROSITE" id="PS50175"/>
    </source>
</evidence>
<dbReference type="EMBL" id="CACRXK020007778">
    <property type="protein sequence ID" value="CAB4013154.1"/>
    <property type="molecule type" value="Genomic_DNA"/>
</dbReference>
<evidence type="ECO:0000256" key="3">
    <source>
        <dbReference type="ARBA" id="ARBA00022722"/>
    </source>
</evidence>
<feature type="region of interest" description="Disordered" evidence="6">
    <location>
        <begin position="408"/>
        <end position="430"/>
    </location>
</feature>
<dbReference type="Gene3D" id="2.40.70.10">
    <property type="entry name" value="Acid Proteases"/>
    <property type="match status" value="1"/>
</dbReference>
<dbReference type="InterPro" id="IPR043128">
    <property type="entry name" value="Rev_trsase/Diguanyl_cyclase"/>
</dbReference>
<dbReference type="InterPro" id="IPR001995">
    <property type="entry name" value="Peptidase_A2_cat"/>
</dbReference>
<evidence type="ECO:0000313" key="9">
    <source>
        <dbReference type="EMBL" id="CAB4013154.1"/>
    </source>
</evidence>
<feature type="domain" description="Reverse transcriptase" evidence="8">
    <location>
        <begin position="825"/>
        <end position="1004"/>
    </location>
</feature>
<keyword evidence="4" id="KW-0255">Endonuclease</keyword>
<dbReference type="PANTHER" id="PTHR37984">
    <property type="entry name" value="PROTEIN CBG26694"/>
    <property type="match status" value="1"/>
</dbReference>
<evidence type="ECO:0000256" key="4">
    <source>
        <dbReference type="ARBA" id="ARBA00022759"/>
    </source>
</evidence>
<dbReference type="GO" id="GO:0004519">
    <property type="term" value="F:endonuclease activity"/>
    <property type="evidence" value="ECO:0007669"/>
    <property type="project" value="UniProtKB-KW"/>
</dbReference>
<dbReference type="InterPro" id="IPR043502">
    <property type="entry name" value="DNA/RNA_pol_sf"/>
</dbReference>
<dbReference type="InterPro" id="IPR000477">
    <property type="entry name" value="RT_dom"/>
</dbReference>
<evidence type="ECO:0000256" key="5">
    <source>
        <dbReference type="ARBA" id="ARBA00022801"/>
    </source>
</evidence>
<dbReference type="Pfam" id="PF00078">
    <property type="entry name" value="RVT_1"/>
    <property type="match status" value="1"/>
</dbReference>
<feature type="compositionally biased region" description="Basic and acidic residues" evidence="6">
    <location>
        <begin position="93"/>
        <end position="110"/>
    </location>
</feature>
<dbReference type="SUPFAM" id="SSF50630">
    <property type="entry name" value="Acid proteases"/>
    <property type="match status" value="1"/>
</dbReference>
<dbReference type="CDD" id="cd00303">
    <property type="entry name" value="retropepsin_like"/>
    <property type="match status" value="1"/>
</dbReference>
<feature type="region of interest" description="Disordered" evidence="6">
    <location>
        <begin position="721"/>
        <end position="756"/>
    </location>
</feature>
<evidence type="ECO:0000256" key="1">
    <source>
        <dbReference type="ARBA" id="ARBA00022679"/>
    </source>
</evidence>
<proteinExistence type="predicted"/>
<dbReference type="PROSITE" id="PS50175">
    <property type="entry name" value="ASP_PROT_RETROV"/>
    <property type="match status" value="1"/>
</dbReference>
<dbReference type="SUPFAM" id="SSF56672">
    <property type="entry name" value="DNA/RNA polymerases"/>
    <property type="match status" value="1"/>
</dbReference>
<evidence type="ECO:0000313" key="10">
    <source>
        <dbReference type="Proteomes" id="UP001152795"/>
    </source>
</evidence>
<dbReference type="OrthoDB" id="5231159at2759"/>
<dbReference type="InterPro" id="IPR021109">
    <property type="entry name" value="Peptidase_aspartic_dom_sf"/>
</dbReference>
<sequence length="1079" mass="120781">MADSEVEEMLLELESEILALKLDDILKLAQNIKLDESSVQGKSRFMILKVIREAIEETVGTLTEKTECVTYIESIKVFLGPPPLEEPADQEEGPQKEVEVSEVGPQEKSEVVELEEKIQELLSKQKENKLKAQEKKGTGVSKKSPVQPENVIKVPLANLEKSLLHRDFKIQGVVGEPGQKDKLGYQSLVSQIEAGVRKQYSELEIVNAVVRAVQPGLQLRSYLESVTDLTLPRLRKIIRFHYHEKSATELYQMLANITQQPKEDPQSFLIRTLTIRQKIIFASKESGNNITYDQSSVQGLFLHALETGLIDETIRAKMRPTLQNPLVTDEDLIEAMNMAMSAETERVNKFSFSGRKSASISTVEMTSEKNKEKREEGRVLAALKAVQSDMATMQSEMKFLRDAVTKVPEPGDEMRNNVATKASRPKRGCRECDEKGTIPGLGDSADTNMFVSHLTPKQRDTVVKLVGEKCQVKCQLNGKETEILWDTGAQVSILPERILKDMFPDIPVKDIHELLGAGSDLKLEAANGTQIPYNGWVGVNFKLLNNSAKEITVPFLVTNEDLNCPIIGYNVIELFVKDNGPETALSAVAESFDNVSNTEASALVNFMNSDLSESLCAVRTSKKKVVIPSGQTMNISCRANTGPIRRNSPALFEPDEQTHMPIGLTVQEALTTVKQGKSSLIDIPVTNTTQHDIALPGRLVLGNLQLVRSVTPLEVKLKKEELGEQPGNIETEIQVDPTKPSSLESEEPRLPDVDLSGLTPEQRREATKMLYEEADAFAMDDEDVGCIEGLQMNIHLTDDQPVQKNYLSIPRPLYPEVKAYIEDLLNRNFIRKSKSPFSSSVVCVRKKDGGLRLCVDYRALNQKTVPDRHPIPRIQETLDNLGGNHWFSVLDQGKAYHQGFMDRDSQPLTAFITPWGLYEWTRIPFGLMNAPANFQRFMENCLGDLRDKICIPYLDDVIVFSKTFKEHVQHLQEVLQRLKSHGVKLKPKKCNLFKNEVSFLGRIVSANGYQMDPKATAAVEKLKGVIPKTVGEVRKIMGLLGVYRRSIENFSKIAKPLYDLLNRDTSPPKMSTASRNNHN</sequence>
<dbReference type="Proteomes" id="UP001152795">
    <property type="component" value="Unassembled WGS sequence"/>
</dbReference>
<keyword evidence="2" id="KW-0548">Nucleotidyltransferase</keyword>
<evidence type="ECO:0000256" key="2">
    <source>
        <dbReference type="ARBA" id="ARBA00022695"/>
    </source>
</evidence>
<dbReference type="InterPro" id="IPR050951">
    <property type="entry name" value="Retrovirus_Pol_polyprotein"/>
</dbReference>
<keyword evidence="1" id="KW-0808">Transferase</keyword>
<dbReference type="AlphaFoldDB" id="A0A6S7I3Y1"/>
<organism evidence="9 10">
    <name type="scientific">Paramuricea clavata</name>
    <name type="common">Red gorgonian</name>
    <name type="synonym">Violescent sea-whip</name>
    <dbReference type="NCBI Taxonomy" id="317549"/>
    <lineage>
        <taxon>Eukaryota</taxon>
        <taxon>Metazoa</taxon>
        <taxon>Cnidaria</taxon>
        <taxon>Anthozoa</taxon>
        <taxon>Octocorallia</taxon>
        <taxon>Malacalcyonacea</taxon>
        <taxon>Plexauridae</taxon>
        <taxon>Paramuricea</taxon>
    </lineage>
</organism>
<dbReference type="Gene3D" id="3.30.70.270">
    <property type="match status" value="2"/>
</dbReference>
<keyword evidence="3" id="KW-0540">Nuclease</keyword>
<dbReference type="PROSITE" id="PS50878">
    <property type="entry name" value="RT_POL"/>
    <property type="match status" value="1"/>
</dbReference>
<protein>
    <submittedName>
        <fullName evidence="9">Retrovirus-related Pol poly from transposon</fullName>
    </submittedName>
</protein>
<dbReference type="PANTHER" id="PTHR37984:SF5">
    <property type="entry name" value="PROTEIN NYNRIN-LIKE"/>
    <property type="match status" value="1"/>
</dbReference>
<accession>A0A6S7I3Y1</accession>
<keyword evidence="10" id="KW-1185">Reference proteome</keyword>
<gene>
    <name evidence="9" type="ORF">PACLA_8A060436</name>
</gene>
<reference evidence="9" key="1">
    <citation type="submission" date="2020-04" db="EMBL/GenBank/DDBJ databases">
        <authorList>
            <person name="Alioto T."/>
            <person name="Alioto T."/>
            <person name="Gomez Garrido J."/>
        </authorList>
    </citation>
    <scope>NUCLEOTIDE SEQUENCE</scope>
    <source>
        <strain evidence="9">A484AB</strain>
    </source>
</reference>
<feature type="domain" description="Peptidase A2" evidence="7">
    <location>
        <begin position="481"/>
        <end position="571"/>
    </location>
</feature>
<feature type="region of interest" description="Disordered" evidence="6">
    <location>
        <begin position="82"/>
        <end position="110"/>
    </location>
</feature>
<dbReference type="CDD" id="cd01647">
    <property type="entry name" value="RT_LTR"/>
    <property type="match status" value="1"/>
</dbReference>
<comment type="caution">
    <text evidence="9">The sequence shown here is derived from an EMBL/GenBank/DDBJ whole genome shotgun (WGS) entry which is preliminary data.</text>
</comment>
<evidence type="ECO:0000259" key="8">
    <source>
        <dbReference type="PROSITE" id="PS50878"/>
    </source>
</evidence>
<feature type="non-terminal residue" evidence="9">
    <location>
        <position position="1079"/>
    </location>
</feature>
<dbReference type="GO" id="GO:0004190">
    <property type="term" value="F:aspartic-type endopeptidase activity"/>
    <property type="evidence" value="ECO:0007669"/>
    <property type="project" value="InterPro"/>
</dbReference>
<dbReference type="Gene3D" id="3.10.10.10">
    <property type="entry name" value="HIV Type 1 Reverse Transcriptase, subunit A, domain 1"/>
    <property type="match status" value="1"/>
</dbReference>
<name>A0A6S7I3Y1_PARCT</name>
<evidence type="ECO:0000256" key="6">
    <source>
        <dbReference type="SAM" id="MobiDB-lite"/>
    </source>
</evidence>